<protein>
    <submittedName>
        <fullName evidence="1">Asp/Glu/Hydantoin racemase</fullName>
    </submittedName>
</protein>
<dbReference type="STRING" id="930128.SAMN05192532_102357"/>
<dbReference type="InterPro" id="IPR015942">
    <property type="entry name" value="Asp/Glu/hydantoin_racemase"/>
</dbReference>
<gene>
    <name evidence="1" type="ORF">SAMN05192532_102357</name>
</gene>
<reference evidence="1 2" key="1">
    <citation type="submission" date="2016-10" db="EMBL/GenBank/DDBJ databases">
        <authorList>
            <person name="de Groot N.N."/>
        </authorList>
    </citation>
    <scope>NUCLEOTIDE SEQUENCE [LARGE SCALE GENOMIC DNA]</scope>
    <source>
        <strain evidence="1 2">DSM 23995</strain>
    </source>
</reference>
<dbReference type="InterPro" id="IPR001920">
    <property type="entry name" value="Asp/Glu_race"/>
</dbReference>
<sequence length="223" mass="24578">MEEKAKIGILMLDTTFHRPRGDIGNQDTFSFPVRYKKVEGASPTRVVVEKDATLIEPFVEAAQELEKEGIQAITTSCGFLAIFQKEIQSRLGIPFFSSSLLQIPLAHTMAGGPVGVLTASKTNLTDAHVNGVGADPHQVIIKGMDDKPAFAGAIMKQERELDQEAVKKEMQEVTTELITEHPDIKAIVLECTNMPPYQEAMREVVDVPIFDITTLVKYIHSSL</sequence>
<dbReference type="Proteomes" id="UP000199516">
    <property type="component" value="Unassembled WGS sequence"/>
</dbReference>
<name>A0A1I2BMY7_9BACI</name>
<dbReference type="RefSeq" id="WP_218151610.1">
    <property type="nucleotide sequence ID" value="NZ_FONT01000002.1"/>
</dbReference>
<dbReference type="EMBL" id="FONT01000002">
    <property type="protein sequence ID" value="SFE56590.1"/>
    <property type="molecule type" value="Genomic_DNA"/>
</dbReference>
<proteinExistence type="predicted"/>
<dbReference type="NCBIfam" id="NF005679">
    <property type="entry name" value="PRK07475.1"/>
    <property type="match status" value="1"/>
</dbReference>
<dbReference type="Pfam" id="PF01177">
    <property type="entry name" value="Asp_Glu_race"/>
    <property type="match status" value="1"/>
</dbReference>
<accession>A0A1I2BMY7</accession>
<evidence type="ECO:0000313" key="2">
    <source>
        <dbReference type="Proteomes" id="UP000199516"/>
    </source>
</evidence>
<dbReference type="GO" id="GO:0047661">
    <property type="term" value="F:amino-acid racemase activity"/>
    <property type="evidence" value="ECO:0007669"/>
    <property type="project" value="InterPro"/>
</dbReference>
<dbReference type="Gene3D" id="3.40.50.1860">
    <property type="match status" value="2"/>
</dbReference>
<organism evidence="1 2">
    <name type="scientific">Alteribacillus iranensis</name>
    <dbReference type="NCBI Taxonomy" id="930128"/>
    <lineage>
        <taxon>Bacteria</taxon>
        <taxon>Bacillati</taxon>
        <taxon>Bacillota</taxon>
        <taxon>Bacilli</taxon>
        <taxon>Bacillales</taxon>
        <taxon>Bacillaceae</taxon>
        <taxon>Alteribacillus</taxon>
    </lineage>
</organism>
<keyword evidence="2" id="KW-1185">Reference proteome</keyword>
<dbReference type="AlphaFoldDB" id="A0A1I2BMY7"/>
<evidence type="ECO:0000313" key="1">
    <source>
        <dbReference type="EMBL" id="SFE56590.1"/>
    </source>
</evidence>